<dbReference type="Gene3D" id="3.40.50.1240">
    <property type="entry name" value="Phosphoglycerate mutase-like"/>
    <property type="match status" value="1"/>
</dbReference>
<evidence type="ECO:0000313" key="3">
    <source>
        <dbReference type="EMBL" id="OQV26148.1"/>
    </source>
</evidence>
<feature type="compositionally biased region" description="Polar residues" evidence="2">
    <location>
        <begin position="454"/>
        <end position="466"/>
    </location>
</feature>
<proteinExistence type="inferred from homology"/>
<keyword evidence="4" id="KW-1185">Reference proteome</keyword>
<dbReference type="OrthoDB" id="10257284at2759"/>
<evidence type="ECO:0000256" key="2">
    <source>
        <dbReference type="SAM" id="MobiDB-lite"/>
    </source>
</evidence>
<evidence type="ECO:0000313" key="4">
    <source>
        <dbReference type="Proteomes" id="UP000192578"/>
    </source>
</evidence>
<dbReference type="InterPro" id="IPR000560">
    <property type="entry name" value="His_Pase_clade-2"/>
</dbReference>
<comment type="caution">
    <text evidence="3">The sequence shown here is derived from an EMBL/GenBank/DDBJ whole genome shotgun (WGS) entry which is preliminary data.</text>
</comment>
<evidence type="ECO:0000256" key="1">
    <source>
        <dbReference type="ARBA" id="ARBA00005375"/>
    </source>
</evidence>
<protein>
    <submittedName>
        <fullName evidence="3">Lysophosphatidic acid phosphatase type 6</fullName>
    </submittedName>
</protein>
<accession>A0A1W0XFH2</accession>
<name>A0A1W0XFH2_HYPEX</name>
<dbReference type="GO" id="GO:0016791">
    <property type="term" value="F:phosphatase activity"/>
    <property type="evidence" value="ECO:0007669"/>
    <property type="project" value="TreeGrafter"/>
</dbReference>
<dbReference type="CDD" id="cd07061">
    <property type="entry name" value="HP_HAP_like"/>
    <property type="match status" value="1"/>
</dbReference>
<dbReference type="Proteomes" id="UP000192578">
    <property type="component" value="Unassembled WGS sequence"/>
</dbReference>
<dbReference type="InterPro" id="IPR029033">
    <property type="entry name" value="His_PPase_superfam"/>
</dbReference>
<dbReference type="Pfam" id="PF00328">
    <property type="entry name" value="His_Phos_2"/>
    <property type="match status" value="1"/>
</dbReference>
<dbReference type="PANTHER" id="PTHR11567:SF202">
    <property type="entry name" value="LYSOPHOSPHATIDIC ACID PHOSPHATASE TYPE 6"/>
    <property type="match status" value="1"/>
</dbReference>
<gene>
    <name evidence="3" type="ORF">BV898_00270</name>
</gene>
<dbReference type="EMBL" id="MTYJ01000001">
    <property type="protein sequence ID" value="OQV26148.1"/>
    <property type="molecule type" value="Genomic_DNA"/>
</dbReference>
<comment type="similarity">
    <text evidence="1">Belongs to the histidine acid phosphatase family.</text>
</comment>
<organism evidence="3 4">
    <name type="scientific">Hypsibius exemplaris</name>
    <name type="common">Freshwater tardigrade</name>
    <dbReference type="NCBI Taxonomy" id="2072580"/>
    <lineage>
        <taxon>Eukaryota</taxon>
        <taxon>Metazoa</taxon>
        <taxon>Ecdysozoa</taxon>
        <taxon>Tardigrada</taxon>
        <taxon>Eutardigrada</taxon>
        <taxon>Parachela</taxon>
        <taxon>Hypsibioidea</taxon>
        <taxon>Hypsibiidae</taxon>
        <taxon>Hypsibius</taxon>
    </lineage>
</organism>
<dbReference type="InterPro" id="IPR050645">
    <property type="entry name" value="Histidine_acid_phosphatase"/>
</dbReference>
<dbReference type="AlphaFoldDB" id="A0A1W0XFH2"/>
<feature type="region of interest" description="Disordered" evidence="2">
    <location>
        <begin position="430"/>
        <end position="466"/>
    </location>
</feature>
<sequence>MLRLFVTAGCTATATVFYAKYELHEAQALQPSNISIKGPPPELSDLKLRNVQVFMRHGARTPIKVLPYLQQASWPVEHLMADPPGLDKFAYRVRDLRGDSLPMGLYETSQRNVIFQGGCFPGQLTSPGKQQLYDLGQRLRKEYVDEKKLIPGIYNANDIYIRSTNITRTIESAVWLVSGLFGIQKSDSRTPNSIEIFATTDEEEILYPNFMFCNDLGRLMKRVSQHIHEIAGLLEDREILEKALQFDHVNNKGRMNFLELRDEVTSRVAHGLPIEPILEEWFDKIDHYAVEFLVRMISGTDKTADSQQDILKLTAGPVFELILNNMYGVLHRKNRFKLEVYSCHDTTMIALLLVLSLFNGKWPPYAADLRFELLEDGKTGHLYVQVKYLGAAQSLTGVEGETAFGSKLYPLDDFSRRFAELAVSQRHHRDLCDQRRPHAQPIEGRGGDDEASYFTMSKAQALPQQK</sequence>
<reference evidence="4" key="1">
    <citation type="submission" date="2017-01" db="EMBL/GenBank/DDBJ databases">
        <title>Comparative genomics of anhydrobiosis in the tardigrade Hypsibius dujardini.</title>
        <authorList>
            <person name="Yoshida Y."/>
            <person name="Koutsovoulos G."/>
            <person name="Laetsch D."/>
            <person name="Stevens L."/>
            <person name="Kumar S."/>
            <person name="Horikawa D."/>
            <person name="Ishino K."/>
            <person name="Komine S."/>
            <person name="Tomita M."/>
            <person name="Blaxter M."/>
            <person name="Arakawa K."/>
        </authorList>
    </citation>
    <scope>NUCLEOTIDE SEQUENCE [LARGE SCALE GENOMIC DNA]</scope>
    <source>
        <strain evidence="4">Z151</strain>
    </source>
</reference>
<dbReference type="SUPFAM" id="SSF53254">
    <property type="entry name" value="Phosphoglycerate mutase-like"/>
    <property type="match status" value="1"/>
</dbReference>
<dbReference type="PANTHER" id="PTHR11567">
    <property type="entry name" value="ACID PHOSPHATASE-RELATED"/>
    <property type="match status" value="1"/>
</dbReference>